<dbReference type="CAZy" id="GH50">
    <property type="family name" value="Glycoside Hydrolase Family 50"/>
</dbReference>
<dbReference type="KEGG" id="tsi:TSIB_0325"/>
<gene>
    <name evidence="1" type="ordered locus">TSIB_0325</name>
</gene>
<dbReference type="SUPFAM" id="SSF51445">
    <property type="entry name" value="(Trans)glycosidases"/>
    <property type="match status" value="1"/>
</dbReference>
<dbReference type="InterPro" id="IPR017853">
    <property type="entry name" value="GH"/>
</dbReference>
<name>C6A196_THESM</name>
<protein>
    <submittedName>
        <fullName evidence="1">Beta-agarase (Extracellular)</fullName>
    </submittedName>
</protein>
<dbReference type="HOGENOM" id="CLU_013448_1_0_2"/>
<dbReference type="Gene3D" id="3.20.20.80">
    <property type="entry name" value="Glycosidases"/>
    <property type="match status" value="1"/>
</dbReference>
<dbReference type="AlphaFoldDB" id="C6A196"/>
<keyword evidence="2" id="KW-1185">Reference proteome</keyword>
<dbReference type="GeneID" id="8095298"/>
<dbReference type="Proteomes" id="UP000009079">
    <property type="component" value="Chromosome"/>
</dbReference>
<proteinExistence type="predicted"/>
<dbReference type="eggNOG" id="arCOG08626">
    <property type="taxonomic scope" value="Archaea"/>
</dbReference>
<evidence type="ECO:0000313" key="1">
    <source>
        <dbReference type="EMBL" id="ACS89391.1"/>
    </source>
</evidence>
<dbReference type="EMBL" id="CP001463">
    <property type="protein sequence ID" value="ACS89391.1"/>
    <property type="molecule type" value="Genomic_DNA"/>
</dbReference>
<sequence length="491" mass="56178">MNLRKAVYGMILGVILISTLFLGCLGGNQTTSTSKTTEKTTTTYIETSTTTTQSEERIKPQVEFPEGYSKFGGWKELRVESSGYFRVEVINGKYWLVDPEGYVFVSKGVNAINYLGDHSPALGYSPYYLNVLRKYGSIEGWINTTTRRFVEWGFNTVGAWSSPELYVMLPYTLLLDIGASYGFNWESGAMPDIFEKDFEEYVKKAVSFKVAPLKDDPLIIGYFTDNELRWGPDWRSGNHLLDDFIKLPPDAPGKRVAVDVIKDIFNGDISKLNEELKTSYTSFDDLLNYTGKLPSSAPFNEARREFARRYAERYFSVVTKAIREVDPNHLILGVRFAVAPFIRPPDVVFEVAGKYVDVISLNLYNFEVAPKEYLDHIHNITGRPIMITEFSFRAMDSGLPNTRGAGITVQTQKERAEYTRKFIESFMKLPYAVGYHWFKWSDQPKEGRFDGENSNYGLVNIKDEPYEEMVIMFEELNRKLEEIHLTGYEGD</sequence>
<dbReference type="STRING" id="604354.TSIB_0325"/>
<accession>C6A196</accession>
<reference evidence="1 2" key="1">
    <citation type="journal article" date="2009" name="Appl. Environ. Microbiol.">
        <title>Metabolic versatility and indigenous origin of the archaeon Thermococcus sibiricus, isolated from a siberian oil reservoir, as revealed by genome analysis.</title>
        <authorList>
            <person name="Mardanov A.V."/>
            <person name="Ravin N.V."/>
            <person name="Svetlitchnyi V.A."/>
            <person name="Beletsky A.V."/>
            <person name="Miroshnichenko M.L."/>
            <person name="Bonch-Osmolovskaya E.A."/>
            <person name="Skryabin K.G."/>
        </authorList>
    </citation>
    <scope>NUCLEOTIDE SEQUENCE [LARGE SCALE GENOMIC DNA]</scope>
    <source>
        <strain evidence="2">DSM 12597 / MM 739</strain>
    </source>
</reference>
<evidence type="ECO:0000313" key="2">
    <source>
        <dbReference type="Proteomes" id="UP000009079"/>
    </source>
</evidence>
<dbReference type="PROSITE" id="PS51257">
    <property type="entry name" value="PROKAR_LIPOPROTEIN"/>
    <property type="match status" value="1"/>
</dbReference>
<dbReference type="RefSeq" id="WP_015848611.1">
    <property type="nucleotide sequence ID" value="NC_012883.1"/>
</dbReference>
<organism evidence="1 2">
    <name type="scientific">Thermococcus sibiricus (strain DSM 12597 / MM 739)</name>
    <dbReference type="NCBI Taxonomy" id="604354"/>
    <lineage>
        <taxon>Archaea</taxon>
        <taxon>Methanobacteriati</taxon>
        <taxon>Methanobacteriota</taxon>
        <taxon>Thermococci</taxon>
        <taxon>Thermococcales</taxon>
        <taxon>Thermococcaceae</taxon>
        <taxon>Thermococcus</taxon>
    </lineage>
</organism>